<evidence type="ECO:0000313" key="2">
    <source>
        <dbReference type="Proteomes" id="UP001162640"/>
    </source>
</evidence>
<reference evidence="2" key="1">
    <citation type="journal article" date="2023" name="Commun. Biol.">
        <title>Genome analysis of Parmales, the sister group of diatoms, reveals the evolutionary specialization of diatoms from phago-mixotrophs to photoautotrophs.</title>
        <authorList>
            <person name="Ban H."/>
            <person name="Sato S."/>
            <person name="Yoshikawa S."/>
            <person name="Yamada K."/>
            <person name="Nakamura Y."/>
            <person name="Ichinomiya M."/>
            <person name="Sato N."/>
            <person name="Blanc-Mathieu R."/>
            <person name="Endo H."/>
            <person name="Kuwata A."/>
            <person name="Ogata H."/>
        </authorList>
    </citation>
    <scope>NUCLEOTIDE SEQUENCE [LARGE SCALE GENOMIC DNA]</scope>
</reference>
<name>A0A9W7ATJ8_9STRA</name>
<dbReference type="EMBL" id="BLQM01000233">
    <property type="protein sequence ID" value="GMH77396.1"/>
    <property type="molecule type" value="Genomic_DNA"/>
</dbReference>
<protein>
    <submittedName>
        <fullName evidence="1">Uncharacterized protein</fullName>
    </submittedName>
</protein>
<comment type="caution">
    <text evidence="1">The sequence shown here is derived from an EMBL/GenBank/DDBJ whole genome shotgun (WGS) entry which is preliminary data.</text>
</comment>
<dbReference type="Proteomes" id="UP001162640">
    <property type="component" value="Unassembled WGS sequence"/>
</dbReference>
<gene>
    <name evidence="1" type="ORF">TL16_g07392</name>
</gene>
<sequence>MATSESLISPTDILLDLSDPSLWQTPLTSTTTFTEETQGLYFLTFQRCRPEGEDKKHKLSLKFHHHFCNLGP</sequence>
<proteinExistence type="predicted"/>
<organism evidence="1 2">
    <name type="scientific">Triparma laevis f. inornata</name>
    <dbReference type="NCBI Taxonomy" id="1714386"/>
    <lineage>
        <taxon>Eukaryota</taxon>
        <taxon>Sar</taxon>
        <taxon>Stramenopiles</taxon>
        <taxon>Ochrophyta</taxon>
        <taxon>Bolidophyceae</taxon>
        <taxon>Parmales</taxon>
        <taxon>Triparmaceae</taxon>
        <taxon>Triparma</taxon>
    </lineage>
</organism>
<evidence type="ECO:0000313" key="1">
    <source>
        <dbReference type="EMBL" id="GMH77396.1"/>
    </source>
</evidence>
<accession>A0A9W7ATJ8</accession>
<dbReference type="AlphaFoldDB" id="A0A9W7ATJ8"/>